<evidence type="ECO:0000259" key="1">
    <source>
        <dbReference type="Pfam" id="PF06983"/>
    </source>
</evidence>
<keyword evidence="3" id="KW-1185">Reference proteome</keyword>
<name>W9G7C9_9MICO</name>
<dbReference type="InterPro" id="IPR028973">
    <property type="entry name" value="PhnB-like"/>
</dbReference>
<dbReference type="EMBL" id="AWSA01000014">
    <property type="protein sequence ID" value="EWT02061.1"/>
    <property type="molecule type" value="Genomic_DNA"/>
</dbReference>
<dbReference type="OrthoDB" id="9806473at2"/>
<keyword evidence="2" id="KW-0830">Ubiquinone</keyword>
<evidence type="ECO:0000313" key="2">
    <source>
        <dbReference type="EMBL" id="EWT02061.1"/>
    </source>
</evidence>
<proteinExistence type="predicted"/>
<evidence type="ECO:0000313" key="3">
    <source>
        <dbReference type="Proteomes" id="UP000019489"/>
    </source>
</evidence>
<organism evidence="2 3">
    <name type="scientific">Intrasporangium oryzae NRRL B-24470</name>
    <dbReference type="NCBI Taxonomy" id="1386089"/>
    <lineage>
        <taxon>Bacteria</taxon>
        <taxon>Bacillati</taxon>
        <taxon>Actinomycetota</taxon>
        <taxon>Actinomycetes</taxon>
        <taxon>Micrococcales</taxon>
        <taxon>Intrasporangiaceae</taxon>
        <taxon>Intrasporangium</taxon>
    </lineage>
</organism>
<dbReference type="STRING" id="1386089.N865_07150"/>
<accession>W9G7C9</accession>
<dbReference type="PANTHER" id="PTHR33990">
    <property type="entry name" value="PROTEIN YJDN-RELATED"/>
    <property type="match status" value="1"/>
</dbReference>
<sequence>MTRTALCLWFNGQAEEAAEFYCSVFPNSKVGRIQRYPEGSPFPAPFSAGTAMTVDFELDGQPYTALNGGPEFTFSEATSVQIFCDDQAEIDRYWNALTADGGEESMCGWLKDKYGFSWQVVPSMLAELHSEDPAKEKAVADAIFSMKKLDIAELQRAFDTA</sequence>
<dbReference type="PATRIC" id="fig|1386089.3.peg.1662"/>
<keyword evidence="2" id="KW-0489">Methyltransferase</keyword>
<reference evidence="2 3" key="1">
    <citation type="submission" date="2013-08" db="EMBL/GenBank/DDBJ databases">
        <title>Intrasporangium oryzae NRRL B-24470.</title>
        <authorList>
            <person name="Liu H."/>
            <person name="Wang G."/>
        </authorList>
    </citation>
    <scope>NUCLEOTIDE SEQUENCE [LARGE SCALE GENOMIC DNA]</scope>
    <source>
        <strain evidence="2 3">NRRL B-24470</strain>
    </source>
</reference>
<dbReference type="InterPro" id="IPR009725">
    <property type="entry name" value="3_dmu_93_MTrfase"/>
</dbReference>
<dbReference type="Proteomes" id="UP000019489">
    <property type="component" value="Unassembled WGS sequence"/>
</dbReference>
<dbReference type="RefSeq" id="WP_034803997.1">
    <property type="nucleotide sequence ID" value="NZ_AWSA01000014.1"/>
</dbReference>
<dbReference type="PANTHER" id="PTHR33990:SF2">
    <property type="entry name" value="PHNB-LIKE DOMAIN-CONTAINING PROTEIN"/>
    <property type="match status" value="1"/>
</dbReference>
<protein>
    <submittedName>
        <fullName evidence="2">3-demethylubiquinone-9 3-methyltransferase</fullName>
    </submittedName>
</protein>
<dbReference type="PIRSF" id="PIRSF021700">
    <property type="entry name" value="3_dmu_93_MTrfase"/>
    <property type="match status" value="1"/>
</dbReference>
<dbReference type="GO" id="GO:0032259">
    <property type="term" value="P:methylation"/>
    <property type="evidence" value="ECO:0007669"/>
    <property type="project" value="UniProtKB-KW"/>
</dbReference>
<dbReference type="InterPro" id="IPR029068">
    <property type="entry name" value="Glyas_Bleomycin-R_OHBP_Dase"/>
</dbReference>
<dbReference type="AlphaFoldDB" id="W9G7C9"/>
<dbReference type="eggNOG" id="COG3865">
    <property type="taxonomic scope" value="Bacteria"/>
</dbReference>
<keyword evidence="2" id="KW-0808">Transferase</keyword>
<feature type="domain" description="PhnB-like" evidence="1">
    <location>
        <begin position="5"/>
        <end position="121"/>
    </location>
</feature>
<dbReference type="GO" id="GO:0008168">
    <property type="term" value="F:methyltransferase activity"/>
    <property type="evidence" value="ECO:0007669"/>
    <property type="project" value="UniProtKB-KW"/>
</dbReference>
<comment type="caution">
    <text evidence="2">The sequence shown here is derived from an EMBL/GenBank/DDBJ whole genome shotgun (WGS) entry which is preliminary data.</text>
</comment>
<dbReference type="Pfam" id="PF06983">
    <property type="entry name" value="3-dmu-9_3-mt"/>
    <property type="match status" value="1"/>
</dbReference>
<dbReference type="SUPFAM" id="SSF54593">
    <property type="entry name" value="Glyoxalase/Bleomycin resistance protein/Dihydroxybiphenyl dioxygenase"/>
    <property type="match status" value="1"/>
</dbReference>
<dbReference type="CDD" id="cd06588">
    <property type="entry name" value="PhnB_like"/>
    <property type="match status" value="1"/>
</dbReference>
<dbReference type="Gene3D" id="3.10.180.10">
    <property type="entry name" value="2,3-Dihydroxybiphenyl 1,2-Dioxygenase, domain 1"/>
    <property type="match status" value="1"/>
</dbReference>
<gene>
    <name evidence="2" type="ORF">N865_07150</name>
</gene>